<evidence type="ECO:0000313" key="4">
    <source>
        <dbReference type="EMBL" id="QJI04310.1"/>
    </source>
</evidence>
<dbReference type="EMBL" id="MT143373">
    <property type="protein sequence ID" value="QJA96130.1"/>
    <property type="molecule type" value="Genomic_DNA"/>
</dbReference>
<dbReference type="EMBL" id="MT141679">
    <property type="protein sequence ID" value="QJA69131.1"/>
    <property type="molecule type" value="Genomic_DNA"/>
</dbReference>
<evidence type="ECO:0000313" key="3">
    <source>
        <dbReference type="EMBL" id="QJA96130.1"/>
    </source>
</evidence>
<evidence type="ECO:0000313" key="1">
    <source>
        <dbReference type="EMBL" id="QJA55277.1"/>
    </source>
</evidence>
<sequence>MTTIERKLRSMGISLEEFGDVLEDDDIVYDEYVLIGEEDNEEEE</sequence>
<reference evidence="1" key="1">
    <citation type="submission" date="2020-03" db="EMBL/GenBank/DDBJ databases">
        <title>The deep terrestrial virosphere.</title>
        <authorList>
            <person name="Holmfeldt K."/>
            <person name="Nilsson E."/>
            <person name="Simone D."/>
            <person name="Lopez-Fernandez M."/>
            <person name="Wu X."/>
            <person name="de Brujin I."/>
            <person name="Lundin D."/>
            <person name="Andersson A."/>
            <person name="Bertilsson S."/>
            <person name="Dopson M."/>
        </authorList>
    </citation>
    <scope>NUCLEOTIDE SEQUENCE</scope>
    <source>
        <strain evidence="2">MM415A05048</strain>
        <strain evidence="3">MM415B04918</strain>
        <strain evidence="1">TM448A08530</strain>
        <strain evidence="4">TM448B07375</strain>
    </source>
</reference>
<dbReference type="EMBL" id="MT145168">
    <property type="protein sequence ID" value="QJI04310.1"/>
    <property type="molecule type" value="Genomic_DNA"/>
</dbReference>
<dbReference type="EMBL" id="MT144584">
    <property type="protein sequence ID" value="QJA55277.1"/>
    <property type="molecule type" value="Genomic_DNA"/>
</dbReference>
<protein>
    <submittedName>
        <fullName evidence="1">Uncharacterized protein</fullName>
    </submittedName>
</protein>
<name>A0A6H2A6P2_9ZZZZ</name>
<gene>
    <name evidence="2" type="ORF">MM415A05048_0015</name>
    <name evidence="3" type="ORF">MM415B04918_0007</name>
    <name evidence="1" type="ORF">TM448A08530_0004</name>
    <name evidence="4" type="ORF">TM448B07375_0005</name>
</gene>
<organism evidence="1">
    <name type="scientific">viral metagenome</name>
    <dbReference type="NCBI Taxonomy" id="1070528"/>
    <lineage>
        <taxon>unclassified sequences</taxon>
        <taxon>metagenomes</taxon>
        <taxon>organismal metagenomes</taxon>
    </lineage>
</organism>
<proteinExistence type="predicted"/>
<dbReference type="AlphaFoldDB" id="A0A6H2A6P2"/>
<accession>A0A6H2A6P2</accession>
<evidence type="ECO:0000313" key="2">
    <source>
        <dbReference type="EMBL" id="QJA69131.1"/>
    </source>
</evidence>